<sequence length="84" mass="9730">MDSYERDLLKFVLAWAPYGGPREDDVWLEFGMTADQLCGRFARVVTGLLPRVRSLPTPDRCLLEQACVYLRKQRMVARSGERRP</sequence>
<name>A0A132PP07_9MYCO</name>
<proteinExistence type="predicted"/>
<reference evidence="1 2" key="1">
    <citation type="submission" date="2015-07" db="EMBL/GenBank/DDBJ databases">
        <title>A draft genome sequence of Mycobacterium wolinskyi.</title>
        <authorList>
            <person name="de Man T.J."/>
            <person name="Perry K.A."/>
            <person name="Coulliette A.D."/>
            <person name="Jensen B."/>
            <person name="Toney N.C."/>
            <person name="Limbago B.M."/>
            <person name="Noble-Wang J."/>
        </authorList>
    </citation>
    <scope>NUCLEOTIDE SEQUENCE [LARGE SCALE GENOMIC DNA]</scope>
    <source>
        <strain evidence="1 2">CDC_01</strain>
    </source>
</reference>
<evidence type="ECO:0008006" key="3">
    <source>
        <dbReference type="Google" id="ProtNLM"/>
    </source>
</evidence>
<dbReference type="AlphaFoldDB" id="A0A132PP07"/>
<protein>
    <recommendedName>
        <fullName evidence="3">DUF3263 domain-containing protein</fullName>
    </recommendedName>
</protein>
<organism evidence="1 2">
    <name type="scientific">Mycolicibacterium wolinskyi</name>
    <dbReference type="NCBI Taxonomy" id="59750"/>
    <lineage>
        <taxon>Bacteria</taxon>
        <taxon>Bacillati</taxon>
        <taxon>Actinomycetota</taxon>
        <taxon>Actinomycetes</taxon>
        <taxon>Mycobacteriales</taxon>
        <taxon>Mycobacteriaceae</taxon>
        <taxon>Mycolicibacterium</taxon>
    </lineage>
</organism>
<dbReference type="EMBL" id="LGTW01000006">
    <property type="protein sequence ID" value="KWX24071.1"/>
    <property type="molecule type" value="Genomic_DNA"/>
</dbReference>
<dbReference type="STRING" id="59750.AWC31_10010"/>
<keyword evidence="2" id="KW-1185">Reference proteome</keyword>
<comment type="caution">
    <text evidence="1">The sequence shown here is derived from an EMBL/GenBank/DDBJ whole genome shotgun (WGS) entry which is preliminary data.</text>
</comment>
<evidence type="ECO:0000313" key="2">
    <source>
        <dbReference type="Proteomes" id="UP000070612"/>
    </source>
</evidence>
<dbReference type="Proteomes" id="UP000070612">
    <property type="component" value="Unassembled WGS sequence"/>
</dbReference>
<gene>
    <name evidence="1" type="ORF">AFM11_11965</name>
</gene>
<accession>A0A132PP07</accession>
<evidence type="ECO:0000313" key="1">
    <source>
        <dbReference type="EMBL" id="KWX24071.1"/>
    </source>
</evidence>
<dbReference type="RefSeq" id="WP_067848526.1">
    <property type="nucleotide sequence ID" value="NZ_LGTW01000006.1"/>
</dbReference>